<dbReference type="NCBIfam" id="NF045841">
    <property type="entry name" value="Ig_SerProt_MIP"/>
    <property type="match status" value="1"/>
</dbReference>
<dbReference type="PROSITE" id="PS51257">
    <property type="entry name" value="PROKAR_LIPOPROTEIN"/>
    <property type="match status" value="1"/>
</dbReference>
<feature type="chain" id="PRO_5016014080" evidence="3">
    <location>
        <begin position="28"/>
        <end position="869"/>
    </location>
</feature>
<organism evidence="5 6">
    <name type="scientific">Metamycoplasma auris</name>
    <dbReference type="NCBI Taxonomy" id="51363"/>
    <lineage>
        <taxon>Bacteria</taxon>
        <taxon>Bacillati</taxon>
        <taxon>Mycoplasmatota</taxon>
        <taxon>Mycoplasmoidales</taxon>
        <taxon>Metamycoplasmataceae</taxon>
        <taxon>Metamycoplasma</taxon>
    </lineage>
</organism>
<evidence type="ECO:0000259" key="4">
    <source>
        <dbReference type="Pfam" id="PF01732"/>
    </source>
</evidence>
<keyword evidence="6" id="KW-1185">Reference proteome</keyword>
<dbReference type="AlphaFoldDB" id="A0A2W7G6M4"/>
<dbReference type="RefSeq" id="WP_111518040.1">
    <property type="nucleotide sequence ID" value="NZ_QKUB01000001.1"/>
</dbReference>
<evidence type="ECO:0000313" key="5">
    <source>
        <dbReference type="EMBL" id="PZW01584.1"/>
    </source>
</evidence>
<gene>
    <name evidence="5" type="ORF">BCF89_101114</name>
</gene>
<evidence type="ECO:0000256" key="2">
    <source>
        <dbReference type="SAM" id="MobiDB-lite"/>
    </source>
</evidence>
<evidence type="ECO:0000313" key="6">
    <source>
        <dbReference type="Proteomes" id="UP000249646"/>
    </source>
</evidence>
<comment type="caution">
    <text evidence="5">The sequence shown here is derived from an EMBL/GenBank/DDBJ whole genome shotgun (WGS) entry which is preliminary data.</text>
</comment>
<reference evidence="5 6" key="1">
    <citation type="submission" date="2018-06" db="EMBL/GenBank/DDBJ databases">
        <title>Genomic Encyclopedia of Archaeal and Bacterial Type Strains, Phase II (KMG-II): from individual species to whole genera.</title>
        <authorList>
            <person name="Goeker M."/>
        </authorList>
    </citation>
    <scope>NUCLEOTIDE SEQUENCE [LARGE SCALE GENOMIC DNA]</scope>
    <source>
        <strain evidence="5 6">ATCC 51348</strain>
    </source>
</reference>
<dbReference type="NCBIfam" id="NF045842">
    <property type="entry name" value="MIP_near_MIB"/>
    <property type="match status" value="1"/>
</dbReference>
<dbReference type="Proteomes" id="UP000249646">
    <property type="component" value="Unassembled WGS sequence"/>
</dbReference>
<dbReference type="InterPro" id="IPR022381">
    <property type="entry name" value="Uncharacterised_MG067"/>
</dbReference>
<dbReference type="Pfam" id="PF01732">
    <property type="entry name" value="Mycop_pep_DUF31"/>
    <property type="match status" value="1"/>
</dbReference>
<dbReference type="InterPro" id="IPR022382">
    <property type="entry name" value="Mycoplasma_peptidase_DUF31"/>
</dbReference>
<evidence type="ECO:0000256" key="1">
    <source>
        <dbReference type="SAM" id="Coils"/>
    </source>
</evidence>
<feature type="region of interest" description="Disordered" evidence="2">
    <location>
        <begin position="155"/>
        <end position="178"/>
    </location>
</feature>
<accession>A0A2W7G6M4</accession>
<dbReference type="PRINTS" id="PR00840">
    <property type="entry name" value="Y06768FAMILY"/>
</dbReference>
<dbReference type="EMBL" id="QKUB01000001">
    <property type="protein sequence ID" value="PZW01584.1"/>
    <property type="molecule type" value="Genomic_DNA"/>
</dbReference>
<proteinExistence type="predicted"/>
<feature type="signal peptide" evidence="3">
    <location>
        <begin position="1"/>
        <end position="27"/>
    </location>
</feature>
<keyword evidence="1" id="KW-0175">Coiled coil</keyword>
<keyword evidence="3" id="KW-0732">Signal</keyword>
<sequence length="869" mass="100131">MKKNLKHNKILFSFIGTAMLSVPFLLAISCEKNNKINDDSENKNNEVDKNYSDDQFKKDIASFDGKNLEDIFEVSFAKFFSGKKDNVYASELQSQPGFLDLKFKNKKFEKQIDYRVDGIKLEPRANVTGEAEIIVVFNNKNKKNKTQEVKTFSLNGLASNPNNTDRSGNRPSNYTPSSLKNEEINEYIRKSQEERFKIDNEKHLKGLKDYLAFATGIKEWQSLRKDLKASSTQISTFDEKAKKLGQDTFENQAYKGFSLPSYKNGGSEIDGLDILEGQEMPKRPSEIDVIGKQNPDASIGLARKIVNEHYLDIAKQTYSIRLSNLRDWKNEIAKNESDIEYLTKNTNEFDKLKKDKLEQLKKDKQVVEKEFDAKIAKLDKTLKNAEEERKKKALDDYDKSIKYYEELDNNKYIEFLTDQIAEFKKKAEENKREKKELIPENGTMWILDYQLNEQGYPTKWYFGTNSHVARALTDNLETFSITKVSDDLKVGSTLKLSWLDDKIHTYGFTNDAKGAIKKVFDGVDFLKDDHKAQKFLSEKSKAKFGDLHSFADFAVLEIDFSKIKKEHLSITANNNSLLDKKSYVKNETDKFSEELAKDITNNYKDRTNKHIKFKKDSYLKDYKKIDFPFKGKIDSNIDQLYAVGWPSSKGDYYLERYVDDDQREQQDHSFSLWTNTEFEYFKSPVVSGENSYVSPENLEKFKRGNFLSYQIGYRSFVNKPGVLDTFIASPKAGDDFIEINGKKYANMALAYMPRRWAPIGGASGSSIRNQNNELVAVYYATNTSARVGMAVAFRSEGFNYEGLYGKYNLPQYDLIYGGGKDQKSSYKDALKEMYKEQNGSFKTNLFKEGLDKEISDFKFNKVLTGDDIK</sequence>
<name>A0A2W7G6M4_9BACT</name>
<feature type="domain" description="DUF31" evidence="4">
    <location>
        <begin position="307"/>
        <end position="780"/>
    </location>
</feature>
<dbReference type="OrthoDB" id="393864at2"/>
<feature type="coiled-coil region" evidence="1">
    <location>
        <begin position="325"/>
        <end position="433"/>
    </location>
</feature>
<protein>
    <submittedName>
        <fullName evidence="5">Putative peptidase DUF31</fullName>
    </submittedName>
</protein>
<evidence type="ECO:0000256" key="3">
    <source>
        <dbReference type="SAM" id="SignalP"/>
    </source>
</evidence>